<dbReference type="InterPro" id="IPR034812">
    <property type="entry name" value="Ppo-like_N"/>
</dbReference>
<dbReference type="GO" id="GO:0004601">
    <property type="term" value="F:peroxidase activity"/>
    <property type="evidence" value="ECO:0007669"/>
    <property type="project" value="InterPro"/>
</dbReference>
<proteinExistence type="predicted"/>
<dbReference type="Pfam" id="PF03098">
    <property type="entry name" value="An_peroxidase"/>
    <property type="match status" value="2"/>
</dbReference>
<dbReference type="SUPFAM" id="SSF48113">
    <property type="entry name" value="Heme-dependent peroxidases"/>
    <property type="match status" value="1"/>
</dbReference>
<dbReference type="InterPro" id="IPR019791">
    <property type="entry name" value="Haem_peroxidase_animal"/>
</dbReference>
<dbReference type="Gene3D" id="1.10.640.10">
    <property type="entry name" value="Haem peroxidase domain superfamily, animal type"/>
    <property type="match status" value="1"/>
</dbReference>
<keyword evidence="3" id="KW-0223">Dioxygenase</keyword>
<dbReference type="GO" id="GO:0051213">
    <property type="term" value="F:dioxygenase activity"/>
    <property type="evidence" value="ECO:0007669"/>
    <property type="project" value="UniProtKB-KW"/>
</dbReference>
<dbReference type="GO" id="GO:0006631">
    <property type="term" value="P:fatty acid metabolic process"/>
    <property type="evidence" value="ECO:0007669"/>
    <property type="project" value="UniProtKB-ARBA"/>
</dbReference>
<evidence type="ECO:0000313" key="8">
    <source>
        <dbReference type="EMBL" id="KZP25551.1"/>
    </source>
</evidence>
<feature type="region of interest" description="Disordered" evidence="7">
    <location>
        <begin position="1"/>
        <end position="47"/>
    </location>
</feature>
<keyword evidence="9" id="KW-1185">Reference proteome</keyword>
<dbReference type="Proteomes" id="UP000076532">
    <property type="component" value="Unassembled WGS sequence"/>
</dbReference>
<keyword evidence="4" id="KW-0560">Oxidoreductase</keyword>
<dbReference type="SUPFAM" id="SSF48264">
    <property type="entry name" value="Cytochrome P450"/>
    <property type="match status" value="1"/>
</dbReference>
<dbReference type="InterPro" id="IPR037120">
    <property type="entry name" value="Haem_peroxidase_sf_animal"/>
</dbReference>
<evidence type="ECO:0000256" key="7">
    <source>
        <dbReference type="SAM" id="MobiDB-lite"/>
    </source>
</evidence>
<dbReference type="Gene3D" id="1.10.630.10">
    <property type="entry name" value="Cytochrome P450"/>
    <property type="match status" value="1"/>
</dbReference>
<dbReference type="EMBL" id="KV417520">
    <property type="protein sequence ID" value="KZP25551.1"/>
    <property type="molecule type" value="Genomic_DNA"/>
</dbReference>
<dbReference type="GO" id="GO:0020037">
    <property type="term" value="F:heme binding"/>
    <property type="evidence" value="ECO:0007669"/>
    <property type="project" value="InterPro"/>
</dbReference>
<dbReference type="AlphaFoldDB" id="A0A166NZU2"/>
<dbReference type="PANTHER" id="PTHR11903:SF37">
    <property type="entry name" value="PSI-PRODUCING OXYGENASE A"/>
    <property type="match status" value="1"/>
</dbReference>
<evidence type="ECO:0000256" key="5">
    <source>
        <dbReference type="ARBA" id="ARBA00023004"/>
    </source>
</evidence>
<dbReference type="CDD" id="cd09817">
    <property type="entry name" value="linoleate_diol_synthase_like"/>
    <property type="match status" value="1"/>
</dbReference>
<name>A0A166NZU2_9AGAM</name>
<feature type="binding site" description="axial binding residue" evidence="6">
    <location>
        <position position="394"/>
    </location>
    <ligand>
        <name>heme b</name>
        <dbReference type="ChEBI" id="CHEBI:60344"/>
    </ligand>
    <ligandPart>
        <name>Fe</name>
        <dbReference type="ChEBI" id="CHEBI:18248"/>
    </ligandPart>
</feature>
<sequence>MSLGKNLTRRFSKSPKPPAPTNGKELAPIPDTDGPAASPQSGSGQLAANQAGLTETVKANLKQGAAAGAQHGTMSAIVDAIRHKEGIDDRKMMLEHGMNILSKMDPNSAMSKDGTEAAVKLLYNDLPHPASTYIGKEYQYRTADGSNNNVDVPDMGKANTPYSRSVQSSHPLTPSTLPDAGLLFDTLLRRDEFKPHPAGLSSLMFAFAALVIHTVFQTSHSDVSINETSSYIDLAPLYGDIQEDQDKIRVRDGRGLMYPDVFAEDRLMLLPPACCVILVCFNRNHNFIAKRILEINERGWYVDPASIAADDPKKHEKLLAQEEDIFQTARLCNIGWFGSVVFSDYFSSILGLVRQGSNWSLNPFGEIRNEDHTLFERGRGNVCSVEFNCLYRWHATTSAEDEKWVEAVFNNMFDGKPADDITVKDFYTVAKKIKESEPDIQHWTFGGMTRQENGFFKDEDLANFLHNATEHAAGSFGARHTPHIMRLHEIMGIEANRKWGVCNLNEFRIFLGLKPYTTFLEWNSDPEIADTAEKLYGDIEHLELYVGLQAEETKPVMDGAGLCPGYTVSRAILSDAVALTRGDRFFTQDYTPNNLTAWGFNDCQRDPNGAGFGSMLGRLFLRTIPEHFTENSVYTWFPLMTPAAMKVNLEALGKLDQYNVSRPGTGGSSTQVKEHSLVAQILGDPTNFKTVYAAKASTFIKGKGFFLASEEGPQEREAILKAIATPESTAAIETFFAENTRDLIKSASYSLVKNKQTFLVDIVRDVFKYVPLRWAATEIAGIPLKTRSDPNGEYSESELFDVLAGINGYIFLESDPGKQMVLGQTVKKDAETLLKHIKAHLAGTPKGIVGTITSALQKPKKTEHSEVLKRLTALGHSTDQLANSILALMVGSTVEMTIVLTNTLDLLLGSDKEAEVRSLFADSSKNAAQIQGFVYEAIRLEPSFKGVFRVAQKNITIGPLAIQKGDRLFLDLSTANLEESVFPNASTIDHTRAPKERYLIAEGPFTTLGDDLASKIISSVLGAVITLPNLRRGPGQSGQLHRSIDTADPVVRYAYLDKAKLQSPWPTSMTTQYDAADVAATPTLATKA</sequence>
<dbReference type="STRING" id="436010.A0A166NZU2"/>
<dbReference type="InterPro" id="IPR036396">
    <property type="entry name" value="Cyt_P450_sf"/>
</dbReference>
<dbReference type="GO" id="GO:0005506">
    <property type="term" value="F:iron ion binding"/>
    <property type="evidence" value="ECO:0007669"/>
    <property type="project" value="InterPro"/>
</dbReference>
<evidence type="ECO:0000256" key="1">
    <source>
        <dbReference type="ARBA" id="ARBA00022617"/>
    </source>
</evidence>
<evidence type="ECO:0000256" key="3">
    <source>
        <dbReference type="ARBA" id="ARBA00022964"/>
    </source>
</evidence>
<evidence type="ECO:0000256" key="2">
    <source>
        <dbReference type="ARBA" id="ARBA00022723"/>
    </source>
</evidence>
<evidence type="ECO:0000256" key="4">
    <source>
        <dbReference type="ARBA" id="ARBA00023002"/>
    </source>
</evidence>
<organism evidence="8 9">
    <name type="scientific">Athelia psychrophila</name>
    <dbReference type="NCBI Taxonomy" id="1759441"/>
    <lineage>
        <taxon>Eukaryota</taxon>
        <taxon>Fungi</taxon>
        <taxon>Dikarya</taxon>
        <taxon>Basidiomycota</taxon>
        <taxon>Agaricomycotina</taxon>
        <taxon>Agaricomycetes</taxon>
        <taxon>Agaricomycetidae</taxon>
        <taxon>Atheliales</taxon>
        <taxon>Atheliaceae</taxon>
        <taxon>Athelia</taxon>
    </lineage>
</organism>
<dbReference type="OrthoDB" id="823504at2759"/>
<dbReference type="GO" id="GO:0006979">
    <property type="term" value="P:response to oxidative stress"/>
    <property type="evidence" value="ECO:0007669"/>
    <property type="project" value="InterPro"/>
</dbReference>
<gene>
    <name evidence="8" type="ORF">FIBSPDRAFT_820592</name>
</gene>
<dbReference type="GO" id="GO:0004497">
    <property type="term" value="F:monooxygenase activity"/>
    <property type="evidence" value="ECO:0007669"/>
    <property type="project" value="InterPro"/>
</dbReference>
<accession>A0A166NZU2</accession>
<dbReference type="InterPro" id="IPR010255">
    <property type="entry name" value="Haem_peroxidase_sf"/>
</dbReference>
<dbReference type="PROSITE" id="PS50292">
    <property type="entry name" value="PEROXIDASE_3"/>
    <property type="match status" value="1"/>
</dbReference>
<protein>
    <submittedName>
        <fullName evidence="8">Linoleate diol synthase</fullName>
    </submittedName>
</protein>
<evidence type="ECO:0000256" key="6">
    <source>
        <dbReference type="PIRSR" id="PIRSR619791-2"/>
    </source>
</evidence>
<dbReference type="InterPro" id="IPR050783">
    <property type="entry name" value="Oxylipin_biosynth_metab"/>
</dbReference>
<keyword evidence="2 6" id="KW-0479">Metal-binding</keyword>
<dbReference type="GO" id="GO:0016705">
    <property type="term" value="F:oxidoreductase activity, acting on paired donors, with incorporation or reduction of molecular oxygen"/>
    <property type="evidence" value="ECO:0007669"/>
    <property type="project" value="InterPro"/>
</dbReference>
<keyword evidence="5 6" id="KW-0408">Iron</keyword>
<dbReference type="PRINTS" id="PR00457">
    <property type="entry name" value="ANPEROXIDASE"/>
</dbReference>
<keyword evidence="1 6" id="KW-0349">Heme</keyword>
<dbReference type="PANTHER" id="PTHR11903">
    <property type="entry name" value="PROSTAGLANDIN G/H SYNTHASE"/>
    <property type="match status" value="1"/>
</dbReference>
<evidence type="ECO:0000313" key="9">
    <source>
        <dbReference type="Proteomes" id="UP000076532"/>
    </source>
</evidence>
<feature type="compositionally biased region" description="Polar residues" evidence="7">
    <location>
        <begin position="38"/>
        <end position="47"/>
    </location>
</feature>
<reference evidence="8 9" key="1">
    <citation type="journal article" date="2016" name="Mol. Biol. Evol.">
        <title>Comparative Genomics of Early-Diverging Mushroom-Forming Fungi Provides Insights into the Origins of Lignocellulose Decay Capabilities.</title>
        <authorList>
            <person name="Nagy L.G."/>
            <person name="Riley R."/>
            <person name="Tritt A."/>
            <person name="Adam C."/>
            <person name="Daum C."/>
            <person name="Floudas D."/>
            <person name="Sun H."/>
            <person name="Yadav J.S."/>
            <person name="Pangilinan J."/>
            <person name="Larsson K.H."/>
            <person name="Matsuura K."/>
            <person name="Barry K."/>
            <person name="Labutti K."/>
            <person name="Kuo R."/>
            <person name="Ohm R.A."/>
            <person name="Bhattacharya S.S."/>
            <person name="Shirouzu T."/>
            <person name="Yoshinaga Y."/>
            <person name="Martin F.M."/>
            <person name="Grigoriev I.V."/>
            <person name="Hibbett D.S."/>
        </authorList>
    </citation>
    <scope>NUCLEOTIDE SEQUENCE [LARGE SCALE GENOMIC DNA]</scope>
    <source>
        <strain evidence="8 9">CBS 109695</strain>
    </source>
</reference>